<dbReference type="PANTHER" id="PTHR11097">
    <property type="entry name" value="EXOSOME COMPLEX EXONUCLEASE RIBOSOMAL RNA PROCESSING PROTEIN"/>
    <property type="match status" value="1"/>
</dbReference>
<dbReference type="GO" id="GO:0071038">
    <property type="term" value="P:TRAMP-dependent tRNA surveillance pathway"/>
    <property type="evidence" value="ECO:0007669"/>
    <property type="project" value="TreeGrafter"/>
</dbReference>
<dbReference type="GO" id="GO:0034475">
    <property type="term" value="P:U4 snRNA 3'-end processing"/>
    <property type="evidence" value="ECO:0007669"/>
    <property type="project" value="TreeGrafter"/>
</dbReference>
<evidence type="ECO:0000256" key="2">
    <source>
        <dbReference type="ARBA" id="ARBA00004496"/>
    </source>
</evidence>
<feature type="compositionally biased region" description="Low complexity" evidence="8">
    <location>
        <begin position="457"/>
        <end position="468"/>
    </location>
</feature>
<dbReference type="GO" id="GO:0016075">
    <property type="term" value="P:rRNA catabolic process"/>
    <property type="evidence" value="ECO:0007669"/>
    <property type="project" value="TreeGrafter"/>
</dbReference>
<evidence type="ECO:0000259" key="9">
    <source>
        <dbReference type="Pfam" id="PF01138"/>
    </source>
</evidence>
<feature type="domain" description="Exoribonuclease phosphorolytic" evidence="10">
    <location>
        <begin position="274"/>
        <end position="340"/>
    </location>
</feature>
<dbReference type="InterPro" id="IPR020568">
    <property type="entry name" value="Ribosomal_Su5_D2-typ_SF"/>
</dbReference>
<evidence type="ECO:0000259" key="10">
    <source>
        <dbReference type="Pfam" id="PF03725"/>
    </source>
</evidence>
<dbReference type="EMBL" id="NMUH01000142">
    <property type="protein sequence ID" value="MQL72769.1"/>
    <property type="molecule type" value="Genomic_DNA"/>
</dbReference>
<keyword evidence="4" id="KW-0963">Cytoplasm</keyword>
<dbReference type="Pfam" id="PF01138">
    <property type="entry name" value="RNase_PH"/>
    <property type="match status" value="1"/>
</dbReference>
<dbReference type="GO" id="GO:0035925">
    <property type="term" value="F:mRNA 3'-UTR AU-rich region binding"/>
    <property type="evidence" value="ECO:0007669"/>
    <property type="project" value="TreeGrafter"/>
</dbReference>
<dbReference type="SUPFAM" id="SSF54211">
    <property type="entry name" value="Ribosomal protein S5 domain 2-like"/>
    <property type="match status" value="1"/>
</dbReference>
<feature type="domain" description="Exoribonuclease phosphorolytic" evidence="9">
    <location>
        <begin position="123"/>
        <end position="245"/>
    </location>
</feature>
<evidence type="ECO:0000256" key="3">
    <source>
        <dbReference type="ARBA" id="ARBA00006678"/>
    </source>
</evidence>
<sequence length="537" mass="58745">SQKQNRVGPSAASAGVFVCSALSPRRFLCSAAPHTTVKPSAGVPASTGPWSLPCPLPVHFRGLHRATGTEGFVGRLVRRRMEQRLSNSWRMTVNEKKFIGNALTSDIRIDGRGLFEYRRLTIKEDGQSEIQLGRTHVMACVTAQLVQPYRDRPNEGTLSIFTEFSPMADPSFEVGRPGELAVELGCVIDRGLRESRAVDMESLCVISGRFAWAVRVDLHILDNGGNLIDAANVAALAALSTFRRPECVIGGEDGQEVTIYPPEVREPLSLIIHHLPVAITFAIFGEGKSLVIDPTYHEEAIMRGRMTATMNSNGDVCAVQKAGGEGLMSSEIMRCLRIASVKVAEISHKIREAVSTSNVSHSLFFVVLSRFLTCKLVQVDAYNEKRLLRQIKRHTKSSAVDVNLQDSSVKVNKVDGKIKDELDENRYDGDNVGVTTHASQQTTSGATIRASPKWYPSSKGLSDSSGKDANLPGSPTVQENQEPAANSVLLTEEFRLKGSTKDLNNESSTIEGSNLKQQITGTESLRDAVKPKHKRRR</sequence>
<dbReference type="GO" id="GO:0000177">
    <property type="term" value="C:cytoplasmic exosome (RNase complex)"/>
    <property type="evidence" value="ECO:0007669"/>
    <property type="project" value="TreeGrafter"/>
</dbReference>
<proteinExistence type="inferred from homology"/>
<evidence type="ECO:0000313" key="11">
    <source>
        <dbReference type="EMBL" id="MQL72769.1"/>
    </source>
</evidence>
<dbReference type="FunFam" id="3.30.230.70:FF:000007">
    <property type="entry name" value="Exosome complex component RRP45B"/>
    <property type="match status" value="1"/>
</dbReference>
<dbReference type="Gene3D" id="3.30.230.70">
    <property type="entry name" value="GHMP Kinase, N-terminal domain"/>
    <property type="match status" value="1"/>
</dbReference>
<organism evidence="11 12">
    <name type="scientific">Colocasia esculenta</name>
    <name type="common">Wild taro</name>
    <name type="synonym">Arum esculentum</name>
    <dbReference type="NCBI Taxonomy" id="4460"/>
    <lineage>
        <taxon>Eukaryota</taxon>
        <taxon>Viridiplantae</taxon>
        <taxon>Streptophyta</taxon>
        <taxon>Embryophyta</taxon>
        <taxon>Tracheophyta</taxon>
        <taxon>Spermatophyta</taxon>
        <taxon>Magnoliopsida</taxon>
        <taxon>Liliopsida</taxon>
        <taxon>Araceae</taxon>
        <taxon>Aroideae</taxon>
        <taxon>Colocasieae</taxon>
        <taxon>Colocasia</taxon>
    </lineage>
</organism>
<evidence type="ECO:0000313" key="12">
    <source>
        <dbReference type="Proteomes" id="UP000652761"/>
    </source>
</evidence>
<reference evidence="11" key="1">
    <citation type="submission" date="2017-07" db="EMBL/GenBank/DDBJ databases">
        <title>Taro Niue Genome Assembly and Annotation.</title>
        <authorList>
            <person name="Atibalentja N."/>
            <person name="Keating K."/>
            <person name="Fields C.J."/>
        </authorList>
    </citation>
    <scope>NUCLEOTIDE SEQUENCE</scope>
    <source>
        <strain evidence="11">Niue_2</strain>
        <tissue evidence="11">Leaf</tissue>
    </source>
</reference>
<dbReference type="GO" id="GO:0071028">
    <property type="term" value="P:nuclear mRNA surveillance"/>
    <property type="evidence" value="ECO:0007669"/>
    <property type="project" value="TreeGrafter"/>
</dbReference>
<keyword evidence="6" id="KW-0539">Nucleus</keyword>
<dbReference type="InterPro" id="IPR036345">
    <property type="entry name" value="ExoRNase_PH_dom2_sf"/>
</dbReference>
<dbReference type="Proteomes" id="UP000652761">
    <property type="component" value="Unassembled WGS sequence"/>
</dbReference>
<dbReference type="AlphaFoldDB" id="A0A843TWX3"/>
<dbReference type="GO" id="GO:0071035">
    <property type="term" value="P:nuclear polyadenylation-dependent rRNA catabolic process"/>
    <property type="evidence" value="ECO:0007669"/>
    <property type="project" value="TreeGrafter"/>
</dbReference>
<evidence type="ECO:0000256" key="7">
    <source>
        <dbReference type="ARBA" id="ARBA00079975"/>
    </source>
</evidence>
<dbReference type="InterPro" id="IPR033100">
    <property type="entry name" value="Rrp45"/>
</dbReference>
<dbReference type="InterPro" id="IPR050590">
    <property type="entry name" value="Exosome_comp_Rrp42_subfam"/>
</dbReference>
<evidence type="ECO:0000256" key="8">
    <source>
        <dbReference type="SAM" id="MobiDB-lite"/>
    </source>
</evidence>
<comment type="subcellular location">
    <subcellularLocation>
        <location evidence="2">Cytoplasm</location>
    </subcellularLocation>
    <subcellularLocation>
        <location evidence="1">Nucleus</location>
    </subcellularLocation>
</comment>
<feature type="region of interest" description="Disordered" evidence="8">
    <location>
        <begin position="423"/>
        <end position="537"/>
    </location>
</feature>
<comment type="similarity">
    <text evidence="3">Belongs to the RNase PH family.</text>
</comment>
<dbReference type="OrthoDB" id="10264038at2759"/>
<name>A0A843TWX3_COLES</name>
<feature type="non-terminal residue" evidence="11">
    <location>
        <position position="1"/>
    </location>
</feature>
<comment type="caution">
    <text evidence="11">The sequence shown here is derived from an EMBL/GenBank/DDBJ whole genome shotgun (WGS) entry which is preliminary data.</text>
</comment>
<dbReference type="InterPro" id="IPR027408">
    <property type="entry name" value="PNPase/RNase_PH_dom_sf"/>
</dbReference>
<dbReference type="GO" id="GO:0034476">
    <property type="term" value="P:U5 snRNA 3'-end processing"/>
    <property type="evidence" value="ECO:0007669"/>
    <property type="project" value="TreeGrafter"/>
</dbReference>
<dbReference type="GO" id="GO:0000467">
    <property type="term" value="P:exonucleolytic trimming to generate mature 3'-end of 5.8S rRNA from tricistronic rRNA transcript (SSU-rRNA, 5.8S rRNA, LSU-rRNA)"/>
    <property type="evidence" value="ECO:0007669"/>
    <property type="project" value="TreeGrafter"/>
</dbReference>
<protein>
    <recommendedName>
        <fullName evidence="7">Protein ECERIFERUM 7</fullName>
    </recommendedName>
</protein>
<dbReference type="CDD" id="cd11368">
    <property type="entry name" value="RNase_PH_RRP45"/>
    <property type="match status" value="1"/>
</dbReference>
<evidence type="ECO:0000256" key="4">
    <source>
        <dbReference type="ARBA" id="ARBA00022490"/>
    </source>
</evidence>
<dbReference type="GO" id="GO:0000176">
    <property type="term" value="C:nuclear exosome (RNase complex)"/>
    <property type="evidence" value="ECO:0007669"/>
    <property type="project" value="TreeGrafter"/>
</dbReference>
<dbReference type="Pfam" id="PF03725">
    <property type="entry name" value="RNase_PH_C"/>
    <property type="match status" value="1"/>
</dbReference>
<feature type="compositionally biased region" description="Polar residues" evidence="8">
    <location>
        <begin position="505"/>
        <end position="523"/>
    </location>
</feature>
<feature type="compositionally biased region" description="Polar residues" evidence="8">
    <location>
        <begin position="433"/>
        <end position="446"/>
    </location>
</feature>
<evidence type="ECO:0000256" key="6">
    <source>
        <dbReference type="ARBA" id="ARBA00023242"/>
    </source>
</evidence>
<dbReference type="InterPro" id="IPR001247">
    <property type="entry name" value="ExoRNase_PH_dom1"/>
</dbReference>
<evidence type="ECO:0000256" key="1">
    <source>
        <dbReference type="ARBA" id="ARBA00004123"/>
    </source>
</evidence>
<evidence type="ECO:0000256" key="5">
    <source>
        <dbReference type="ARBA" id="ARBA00022884"/>
    </source>
</evidence>
<keyword evidence="5" id="KW-0694">RNA-binding</keyword>
<feature type="compositionally biased region" description="Polar residues" evidence="8">
    <location>
        <begin position="473"/>
        <end position="484"/>
    </location>
</feature>
<dbReference type="GO" id="GO:0034473">
    <property type="term" value="P:U1 snRNA 3'-end processing"/>
    <property type="evidence" value="ECO:0007669"/>
    <property type="project" value="TreeGrafter"/>
</dbReference>
<gene>
    <name evidence="11" type="ORF">Taro_005103</name>
</gene>
<dbReference type="InterPro" id="IPR015847">
    <property type="entry name" value="ExoRNase_PH_dom2"/>
</dbReference>
<dbReference type="PANTHER" id="PTHR11097:SF14">
    <property type="entry name" value="EXOSOME COMPLEX COMPONENT RRP45"/>
    <property type="match status" value="1"/>
</dbReference>
<feature type="compositionally biased region" description="Basic and acidic residues" evidence="8">
    <location>
        <begin position="492"/>
        <end position="504"/>
    </location>
</feature>
<keyword evidence="12" id="KW-1185">Reference proteome</keyword>
<dbReference type="SUPFAM" id="SSF55666">
    <property type="entry name" value="Ribonuclease PH domain 2-like"/>
    <property type="match status" value="1"/>
</dbReference>
<accession>A0A843TWX3</accession>